<dbReference type="Gene3D" id="6.10.250.1050">
    <property type="match status" value="1"/>
</dbReference>
<dbReference type="AlphaFoldDB" id="A0A7S0UUU9"/>
<dbReference type="Pfam" id="PF04979">
    <property type="entry name" value="IPP-2"/>
    <property type="match status" value="1"/>
</dbReference>
<dbReference type="EMBL" id="HBFM01009570">
    <property type="protein sequence ID" value="CAD8769704.1"/>
    <property type="molecule type" value="Transcribed_RNA"/>
</dbReference>
<feature type="compositionally biased region" description="Basic and acidic residues" evidence="1">
    <location>
        <begin position="125"/>
        <end position="143"/>
    </location>
</feature>
<dbReference type="InterPro" id="IPR007062">
    <property type="entry name" value="PPI-2"/>
</dbReference>
<evidence type="ECO:0000256" key="1">
    <source>
        <dbReference type="SAM" id="MobiDB-lite"/>
    </source>
</evidence>
<organism evidence="2">
    <name type="scientific">Polytomella parva</name>
    <dbReference type="NCBI Taxonomy" id="51329"/>
    <lineage>
        <taxon>Eukaryota</taxon>
        <taxon>Viridiplantae</taxon>
        <taxon>Chlorophyta</taxon>
        <taxon>core chlorophytes</taxon>
        <taxon>Chlorophyceae</taxon>
        <taxon>CS clade</taxon>
        <taxon>Chlamydomonadales</taxon>
        <taxon>Chlamydomonadaceae</taxon>
        <taxon>Polytomella</taxon>
    </lineage>
</organism>
<proteinExistence type="predicted"/>
<reference evidence="2" key="1">
    <citation type="submission" date="2021-01" db="EMBL/GenBank/DDBJ databases">
        <authorList>
            <person name="Corre E."/>
            <person name="Pelletier E."/>
            <person name="Niang G."/>
            <person name="Scheremetjew M."/>
            <person name="Finn R."/>
            <person name="Kale V."/>
            <person name="Holt S."/>
            <person name="Cochrane G."/>
            <person name="Meng A."/>
            <person name="Brown T."/>
            <person name="Cohen L."/>
        </authorList>
    </citation>
    <scope>NUCLEOTIDE SEQUENCE</scope>
    <source>
        <strain evidence="2">SAG 63-3</strain>
    </source>
</reference>
<dbReference type="GO" id="GO:0004864">
    <property type="term" value="F:protein phosphatase inhibitor activity"/>
    <property type="evidence" value="ECO:0007669"/>
    <property type="project" value="InterPro"/>
</dbReference>
<dbReference type="PANTHER" id="PTHR12398:SF20">
    <property type="entry name" value="PROTEIN PHOSPHATASE 1 REGULATORY INHIBITOR SUBUNIT 2"/>
    <property type="match status" value="1"/>
</dbReference>
<protein>
    <recommendedName>
        <fullName evidence="3">Protein phosphatase inhibitor 2</fullName>
    </recommendedName>
</protein>
<feature type="region of interest" description="Disordered" evidence="1">
    <location>
        <begin position="97"/>
        <end position="143"/>
    </location>
</feature>
<dbReference type="PANTHER" id="PTHR12398">
    <property type="entry name" value="PROTEIN PHOSPHATASE INHIBITOR"/>
    <property type="match status" value="1"/>
</dbReference>
<accession>A0A7S0UUU9</accession>
<name>A0A7S0UUU9_9CHLO</name>
<dbReference type="GO" id="GO:0009966">
    <property type="term" value="P:regulation of signal transduction"/>
    <property type="evidence" value="ECO:0007669"/>
    <property type="project" value="InterPro"/>
</dbReference>
<sequence>MVQKVPIRRPGSALRRSGAPLPASNIKWDEHNLEENERIKSELNPVKILEPKTPYHGPLDATIIEDEEDLGALDLDQCPSLSSGEGYQGTLNLLTTVADNLSNPPNPTTTEEKKNTFSDDEDDQDGHPHTHRQFEEARRQHYNMREALRVARTLLQKDEDDKEDPESSK</sequence>
<feature type="region of interest" description="Disordered" evidence="1">
    <location>
        <begin position="1"/>
        <end position="28"/>
    </location>
</feature>
<gene>
    <name evidence="2" type="ORF">PPAR00522_LOCUS6103</name>
</gene>
<evidence type="ECO:0008006" key="3">
    <source>
        <dbReference type="Google" id="ProtNLM"/>
    </source>
</evidence>
<evidence type="ECO:0000313" key="2">
    <source>
        <dbReference type="EMBL" id="CAD8769704.1"/>
    </source>
</evidence>